<dbReference type="RefSeq" id="WP_184977984.1">
    <property type="nucleotide sequence ID" value="NZ_BAAALO010000006.1"/>
</dbReference>
<dbReference type="AlphaFoldDB" id="A0A7X0M591"/>
<protein>
    <recommendedName>
        <fullName evidence="5">Peptidase M15B domain-containing protein</fullName>
    </recommendedName>
</protein>
<evidence type="ECO:0000256" key="1">
    <source>
        <dbReference type="SAM" id="MobiDB-lite"/>
    </source>
</evidence>
<feature type="region of interest" description="Disordered" evidence="1">
    <location>
        <begin position="75"/>
        <end position="107"/>
    </location>
</feature>
<proteinExistence type="predicted"/>
<evidence type="ECO:0000313" key="4">
    <source>
        <dbReference type="Proteomes" id="UP000555564"/>
    </source>
</evidence>
<sequence>MGSHPGTRGPAWLGASALLAVQITVTALASAPAPASADGSAAATRNLPSGPHAGLYSSPGLDAGHAARTWRHAEAVPAHRLARPAGRLRAQREPARTTTPAKKATGRAAGSVEAAVKALRLIRTAKALAALKAGVVTGRVSPVLWRQHLLFRDLRLPHQQAANRLKHAGLGWRSSGNCVDRRRSTCTSLDTVRLGTLWGVVDLKRRSGCRVVLTGGTETGHAHGTRSHGNGYKVDIEHNRCVDRFIRGKRSGAIRKDGAGLYHERRPSGHTVYADEPSHWDIAFT</sequence>
<gene>
    <name evidence="3" type="ORF">BJ992_000105</name>
</gene>
<organism evidence="3 4">
    <name type="scientific">Sphaerisporangium rubeum</name>
    <dbReference type="NCBI Taxonomy" id="321317"/>
    <lineage>
        <taxon>Bacteria</taxon>
        <taxon>Bacillati</taxon>
        <taxon>Actinomycetota</taxon>
        <taxon>Actinomycetes</taxon>
        <taxon>Streptosporangiales</taxon>
        <taxon>Streptosporangiaceae</taxon>
        <taxon>Sphaerisporangium</taxon>
    </lineage>
</organism>
<reference evidence="3 4" key="1">
    <citation type="submission" date="2020-08" db="EMBL/GenBank/DDBJ databases">
        <title>Sequencing the genomes of 1000 actinobacteria strains.</title>
        <authorList>
            <person name="Klenk H.-P."/>
        </authorList>
    </citation>
    <scope>NUCLEOTIDE SEQUENCE [LARGE SCALE GENOMIC DNA]</scope>
    <source>
        <strain evidence="3 4">DSM 44936</strain>
    </source>
</reference>
<evidence type="ECO:0000256" key="2">
    <source>
        <dbReference type="SAM" id="SignalP"/>
    </source>
</evidence>
<accession>A0A7X0M591</accession>
<feature type="compositionally biased region" description="Low complexity" evidence="1">
    <location>
        <begin position="96"/>
        <end position="107"/>
    </location>
</feature>
<evidence type="ECO:0008006" key="5">
    <source>
        <dbReference type="Google" id="ProtNLM"/>
    </source>
</evidence>
<keyword evidence="4" id="KW-1185">Reference proteome</keyword>
<keyword evidence="2" id="KW-0732">Signal</keyword>
<dbReference type="EMBL" id="JACHIU010000001">
    <property type="protein sequence ID" value="MBB6470674.1"/>
    <property type="molecule type" value="Genomic_DNA"/>
</dbReference>
<evidence type="ECO:0000313" key="3">
    <source>
        <dbReference type="EMBL" id="MBB6470674.1"/>
    </source>
</evidence>
<name>A0A7X0M591_9ACTN</name>
<feature type="signal peptide" evidence="2">
    <location>
        <begin position="1"/>
        <end position="37"/>
    </location>
</feature>
<comment type="caution">
    <text evidence="3">The sequence shown here is derived from an EMBL/GenBank/DDBJ whole genome shotgun (WGS) entry which is preliminary data.</text>
</comment>
<dbReference type="Proteomes" id="UP000555564">
    <property type="component" value="Unassembled WGS sequence"/>
</dbReference>
<feature type="chain" id="PRO_5031563550" description="Peptidase M15B domain-containing protein" evidence="2">
    <location>
        <begin position="38"/>
        <end position="285"/>
    </location>
</feature>